<accession>A0A7I8DHQ9</accession>
<dbReference type="PROSITE" id="PS00913">
    <property type="entry name" value="ADH_IRON_1"/>
    <property type="match status" value="1"/>
</dbReference>
<dbReference type="RefSeq" id="WP_200759136.1">
    <property type="nucleotide sequence ID" value="NZ_AP023366.1"/>
</dbReference>
<feature type="domain" description="Fe-containing alcohol dehydrogenase-like C-terminal" evidence="5">
    <location>
        <begin position="200"/>
        <end position="369"/>
    </location>
</feature>
<proteinExistence type="inferred from homology"/>
<dbReference type="CDD" id="cd14863">
    <property type="entry name" value="Fe-ADH-like"/>
    <property type="match status" value="1"/>
</dbReference>
<dbReference type="Gene3D" id="3.40.50.1970">
    <property type="match status" value="1"/>
</dbReference>
<dbReference type="InterPro" id="IPR056798">
    <property type="entry name" value="ADH_Fe_C"/>
</dbReference>
<evidence type="ECO:0000259" key="5">
    <source>
        <dbReference type="Pfam" id="PF25137"/>
    </source>
</evidence>
<dbReference type="SUPFAM" id="SSF56796">
    <property type="entry name" value="Dehydroquinate synthase-like"/>
    <property type="match status" value="1"/>
</dbReference>
<dbReference type="InterPro" id="IPR001670">
    <property type="entry name" value="ADH_Fe/GldA"/>
</dbReference>
<evidence type="ECO:0000313" key="6">
    <source>
        <dbReference type="EMBL" id="BCJ88549.1"/>
    </source>
</evidence>
<dbReference type="KEGG" id="eff:skT53_35340"/>
<dbReference type="PANTHER" id="PTHR11496">
    <property type="entry name" value="ALCOHOL DEHYDROGENASE"/>
    <property type="match status" value="1"/>
</dbReference>
<organism evidence="6 7">
    <name type="scientific">Effusibacillus dendaii</name>
    <dbReference type="NCBI Taxonomy" id="2743772"/>
    <lineage>
        <taxon>Bacteria</taxon>
        <taxon>Bacillati</taxon>
        <taxon>Bacillota</taxon>
        <taxon>Bacilli</taxon>
        <taxon>Bacillales</taxon>
        <taxon>Alicyclobacillaceae</taxon>
        <taxon>Effusibacillus</taxon>
    </lineage>
</organism>
<dbReference type="FunFam" id="3.40.50.1970:FF:000003">
    <property type="entry name" value="Alcohol dehydrogenase, iron-containing"/>
    <property type="match status" value="1"/>
</dbReference>
<protein>
    <submittedName>
        <fullName evidence="6">Alcohol dehydrogenase</fullName>
    </submittedName>
</protein>
<dbReference type="InterPro" id="IPR018211">
    <property type="entry name" value="ADH_Fe_CS"/>
</dbReference>
<evidence type="ECO:0000256" key="3">
    <source>
        <dbReference type="ARBA" id="ARBA00023027"/>
    </source>
</evidence>
<evidence type="ECO:0000256" key="1">
    <source>
        <dbReference type="ARBA" id="ARBA00007358"/>
    </source>
</evidence>
<sequence length="400" mass="43212">MIHSFFSFAMRTTVHSGAGSRSLLPELVKGLGGRRAVLFTDKGLTNVGITAKITELFEIMPGTQLVGVFDEIEQDAKTDIINRGAQFFKDRNGDTLIALGGGSVLDTVKGIKWMLHKRLIDIREGVLGNTIEMWPEAQYIMIPHLAIPTTAGTGAEVSPIAVMYNELLGVKTNLINPFINADIAILDPELTVGLPPSISAFTGFDALTHAVEAYFSPKNNPMADSFAIQSIRMIVENLPIAVQDGKNLAARANMLMASTMAITCFSLTMNAIPIHNMAHAFGAKFGIPHGLANAVLLPNVMESLPPFYLPRIHGFAKELGVEQIPQDPLECLAAVTSFIRKLREQVGLPSTFAKFNISSDHLQNIVPLVQSDPAGVVFRIPPEVISKVTTEVTGLTTVAM</sequence>
<evidence type="ECO:0000313" key="7">
    <source>
        <dbReference type="Proteomes" id="UP000593802"/>
    </source>
</evidence>
<dbReference type="Pfam" id="PF25137">
    <property type="entry name" value="ADH_Fe_C"/>
    <property type="match status" value="1"/>
</dbReference>
<feature type="domain" description="Alcohol dehydrogenase iron-type/glycerol dehydrogenase GldA" evidence="4">
    <location>
        <begin position="12"/>
        <end position="188"/>
    </location>
</feature>
<dbReference type="Gene3D" id="1.20.1090.10">
    <property type="entry name" value="Dehydroquinate synthase-like - alpha domain"/>
    <property type="match status" value="1"/>
</dbReference>
<gene>
    <name evidence="6" type="ORF">skT53_35340</name>
</gene>
<dbReference type="GO" id="GO:0046872">
    <property type="term" value="F:metal ion binding"/>
    <property type="evidence" value="ECO:0007669"/>
    <property type="project" value="InterPro"/>
</dbReference>
<comment type="similarity">
    <text evidence="1">Belongs to the iron-containing alcohol dehydrogenase family.</text>
</comment>
<keyword evidence="3" id="KW-0520">NAD</keyword>
<dbReference type="PANTHER" id="PTHR11496:SF102">
    <property type="entry name" value="ALCOHOL DEHYDROGENASE 4"/>
    <property type="match status" value="1"/>
</dbReference>
<dbReference type="InterPro" id="IPR039697">
    <property type="entry name" value="Alcohol_dehydrogenase_Fe"/>
</dbReference>
<evidence type="ECO:0000256" key="2">
    <source>
        <dbReference type="ARBA" id="ARBA00023002"/>
    </source>
</evidence>
<dbReference type="Proteomes" id="UP000593802">
    <property type="component" value="Chromosome"/>
</dbReference>
<evidence type="ECO:0000259" key="4">
    <source>
        <dbReference type="Pfam" id="PF00465"/>
    </source>
</evidence>
<dbReference type="Pfam" id="PF00465">
    <property type="entry name" value="Fe-ADH"/>
    <property type="match status" value="1"/>
</dbReference>
<dbReference type="EMBL" id="AP023366">
    <property type="protein sequence ID" value="BCJ88549.1"/>
    <property type="molecule type" value="Genomic_DNA"/>
</dbReference>
<dbReference type="GO" id="GO:0004022">
    <property type="term" value="F:alcohol dehydrogenase (NAD+) activity"/>
    <property type="evidence" value="ECO:0007669"/>
    <property type="project" value="TreeGrafter"/>
</dbReference>
<keyword evidence="2" id="KW-0560">Oxidoreductase</keyword>
<keyword evidence="7" id="KW-1185">Reference proteome</keyword>
<name>A0A7I8DHQ9_9BACL</name>
<reference evidence="6 7" key="1">
    <citation type="submission" date="2020-08" db="EMBL/GenBank/DDBJ databases">
        <title>Complete Genome Sequence of Effusibacillus dendaii Strain skT53, Isolated from Farmland soil.</title>
        <authorList>
            <person name="Konishi T."/>
            <person name="Kawasaki H."/>
        </authorList>
    </citation>
    <scope>NUCLEOTIDE SEQUENCE [LARGE SCALE GENOMIC DNA]</scope>
    <source>
        <strain evidence="7">skT53</strain>
    </source>
</reference>
<dbReference type="AlphaFoldDB" id="A0A7I8DHQ9"/>